<evidence type="ECO:0000256" key="2">
    <source>
        <dbReference type="ARBA" id="ARBA00022603"/>
    </source>
</evidence>
<evidence type="ECO:0000256" key="1">
    <source>
        <dbReference type="ARBA" id="ARBA00022490"/>
    </source>
</evidence>
<organism evidence="7 8">
    <name type="scientific">Conexivisphaera calida</name>
    <dbReference type="NCBI Taxonomy" id="1874277"/>
    <lineage>
        <taxon>Archaea</taxon>
        <taxon>Nitrososphaerota</taxon>
        <taxon>Conexivisphaeria</taxon>
        <taxon>Conexivisphaerales</taxon>
        <taxon>Conexivisphaeraceae</taxon>
        <taxon>Conexivisphaera</taxon>
    </lineage>
</organism>
<dbReference type="GO" id="GO:0008173">
    <property type="term" value="F:RNA methyltransferase activity"/>
    <property type="evidence" value="ECO:0007669"/>
    <property type="project" value="InterPro"/>
</dbReference>
<name>A0A4V0P1R5_9ARCH</name>
<dbReference type="InterPro" id="IPR049560">
    <property type="entry name" value="MeTrfase_RsmB-F_NOP2_cat"/>
</dbReference>
<dbReference type="PROSITE" id="PS51686">
    <property type="entry name" value="SAM_MT_RSMB_NOP"/>
    <property type="match status" value="1"/>
</dbReference>
<dbReference type="AlphaFoldDB" id="A0A4V0P1R5"/>
<keyword evidence="2 7" id="KW-0489">Methyltransferase</keyword>
<dbReference type="GeneID" id="55585064"/>
<gene>
    <name evidence="7" type="ORF">NAS2_1251</name>
</gene>
<dbReference type="SUPFAM" id="SSF53335">
    <property type="entry name" value="S-adenosyl-L-methionine-dependent methyltransferases"/>
    <property type="match status" value="1"/>
</dbReference>
<dbReference type="InterPro" id="IPR023267">
    <property type="entry name" value="RCMT"/>
</dbReference>
<dbReference type="Gene3D" id="3.30.70.1170">
    <property type="entry name" value="Sun protein, domain 3"/>
    <property type="match status" value="1"/>
</dbReference>
<dbReference type="Pfam" id="PF01189">
    <property type="entry name" value="Methyltr_RsmB-F"/>
    <property type="match status" value="1"/>
</dbReference>
<protein>
    <submittedName>
        <fullName evidence="7">Ribosomal RNA small subunit methyltransferase B</fullName>
    </submittedName>
</protein>
<dbReference type="Gene3D" id="3.40.50.150">
    <property type="entry name" value="Vaccinia Virus protein VP39"/>
    <property type="match status" value="1"/>
</dbReference>
<dbReference type="InterPro" id="IPR029063">
    <property type="entry name" value="SAM-dependent_MTases_sf"/>
</dbReference>
<dbReference type="GO" id="GO:0001510">
    <property type="term" value="P:RNA methylation"/>
    <property type="evidence" value="ECO:0007669"/>
    <property type="project" value="InterPro"/>
</dbReference>
<keyword evidence="3 7" id="KW-0808">Transferase</keyword>
<proteinExistence type="predicted"/>
<keyword evidence="8" id="KW-1185">Reference proteome</keyword>
<dbReference type="Proteomes" id="UP000509448">
    <property type="component" value="Chromosome"/>
</dbReference>
<dbReference type="PANTHER" id="PTHR22807">
    <property type="entry name" value="NOP2 YEAST -RELATED NOL1/NOP2/FMU SUN DOMAIN-CONTAINING"/>
    <property type="match status" value="1"/>
</dbReference>
<sequence length="315" mass="35399">MSARERLISHLSRYRSIIPDFDSFIDYQFRPLNPTIRTNTLLLEPGELASMLSSRGMRLSAVPWHPWFFRVDDPGQVGNPGRTMEHLLGYYYVQELTSALPPMVLSPRPGDLVLDVAAAPGSKTTQMAQMMRNSGTIVANDVDYRRMGALRSNVDRLRITNVVMTRNDGRRIQSSVAFPRILLDAPCSSEGIARRSPEHVAKLTLTQIRGLSRLQISLIRRSIDLLAPGGLLVYSVCTFAPEEAELVVDHAISLGVEPEEVRLPLRSEPGIREWVDEKGRHYRFSPGVEMAVRIYPHLNDTGGMFIALLRKPEAR</sequence>
<accession>A0A4V0P1R5</accession>
<dbReference type="InterPro" id="IPR031341">
    <property type="entry name" value="Methyltr_RsmF_N"/>
</dbReference>
<evidence type="ECO:0000313" key="8">
    <source>
        <dbReference type="Proteomes" id="UP000509448"/>
    </source>
</evidence>
<dbReference type="RefSeq" id="WP_174448852.1">
    <property type="nucleotide sequence ID" value="NZ_AP018732.1"/>
</dbReference>
<dbReference type="PANTHER" id="PTHR22807:SF30">
    <property type="entry name" value="28S RRNA (CYTOSINE(4447)-C(5))-METHYLTRANSFERASE-RELATED"/>
    <property type="match status" value="1"/>
</dbReference>
<dbReference type="GO" id="GO:0003723">
    <property type="term" value="F:RNA binding"/>
    <property type="evidence" value="ECO:0007669"/>
    <property type="project" value="UniProtKB-KW"/>
</dbReference>
<keyword evidence="5" id="KW-0694">RNA-binding</keyword>
<dbReference type="PRINTS" id="PR02008">
    <property type="entry name" value="RCMTFAMILY"/>
</dbReference>
<dbReference type="InterPro" id="IPR001678">
    <property type="entry name" value="MeTrfase_RsmB-F_NOP2_dom"/>
</dbReference>
<dbReference type="InterPro" id="IPR011023">
    <property type="entry name" value="Nop2p"/>
</dbReference>
<dbReference type="KEGG" id="ccai:NAS2_1251"/>
<keyword evidence="4" id="KW-0949">S-adenosyl-L-methionine</keyword>
<evidence type="ECO:0000256" key="3">
    <source>
        <dbReference type="ARBA" id="ARBA00022679"/>
    </source>
</evidence>
<dbReference type="OrthoDB" id="14725at2157"/>
<dbReference type="EMBL" id="AP018732">
    <property type="protein sequence ID" value="BBE42640.1"/>
    <property type="molecule type" value="Genomic_DNA"/>
</dbReference>
<feature type="domain" description="SAM-dependent MTase RsmB/NOP-type" evidence="6">
    <location>
        <begin position="24"/>
        <end position="312"/>
    </location>
</feature>
<dbReference type="GO" id="GO:0008757">
    <property type="term" value="F:S-adenosylmethionine-dependent methyltransferase activity"/>
    <property type="evidence" value="ECO:0007669"/>
    <property type="project" value="InterPro"/>
</dbReference>
<dbReference type="NCBIfam" id="TIGR00446">
    <property type="entry name" value="nop2p"/>
    <property type="match status" value="1"/>
</dbReference>
<dbReference type="Pfam" id="PF17125">
    <property type="entry name" value="Methyltr_RsmF_N"/>
    <property type="match status" value="1"/>
</dbReference>
<evidence type="ECO:0000256" key="5">
    <source>
        <dbReference type="ARBA" id="ARBA00022884"/>
    </source>
</evidence>
<evidence type="ECO:0000259" key="6">
    <source>
        <dbReference type="PROSITE" id="PS51686"/>
    </source>
</evidence>
<evidence type="ECO:0000256" key="4">
    <source>
        <dbReference type="ARBA" id="ARBA00022691"/>
    </source>
</evidence>
<evidence type="ECO:0000313" key="7">
    <source>
        <dbReference type="EMBL" id="BBE42640.1"/>
    </source>
</evidence>
<dbReference type="GO" id="GO:0006396">
    <property type="term" value="P:RNA processing"/>
    <property type="evidence" value="ECO:0007669"/>
    <property type="project" value="InterPro"/>
</dbReference>
<reference evidence="7 8" key="1">
    <citation type="journal article" date="2019" name="ISME J.">
        <title>Isolation and characterization of a thermophilic sulfur- and iron-reducing thaumarchaeote from a terrestrial acidic hot spring.</title>
        <authorList>
            <person name="Kato S."/>
            <person name="Itoh T."/>
            <person name="Yuki M."/>
            <person name="Nagamori M."/>
            <person name="Ohnishi M."/>
            <person name="Uematsu K."/>
            <person name="Suzuki K."/>
            <person name="Takashina T."/>
            <person name="Ohkuma M."/>
        </authorList>
    </citation>
    <scope>NUCLEOTIDE SEQUENCE [LARGE SCALE GENOMIC DNA]</scope>
    <source>
        <strain evidence="7 8">NAS-02</strain>
    </source>
</reference>
<keyword evidence="1" id="KW-0963">Cytoplasm</keyword>